<accession>A0ABR2CRV0</accession>
<protein>
    <recommendedName>
        <fullName evidence="4">Pectinesterase inhibitor domain-containing protein</fullName>
    </recommendedName>
</protein>
<evidence type="ECO:0000313" key="2">
    <source>
        <dbReference type="EMBL" id="KAK8522506.1"/>
    </source>
</evidence>
<dbReference type="Proteomes" id="UP001472677">
    <property type="component" value="Unassembled WGS sequence"/>
</dbReference>
<proteinExistence type="predicted"/>
<name>A0ABR2CRV0_9ROSI</name>
<keyword evidence="3" id="KW-1185">Reference proteome</keyword>
<reference evidence="2 3" key="1">
    <citation type="journal article" date="2024" name="G3 (Bethesda)">
        <title>Genome assembly of Hibiscus sabdariffa L. provides insights into metabolisms of medicinal natural products.</title>
        <authorList>
            <person name="Kim T."/>
        </authorList>
    </citation>
    <scope>NUCLEOTIDE SEQUENCE [LARGE SCALE GENOMIC DNA]</scope>
    <source>
        <strain evidence="2">TK-2024</strain>
        <tissue evidence="2">Old leaves</tissue>
    </source>
</reference>
<dbReference type="InterPro" id="IPR035513">
    <property type="entry name" value="Invertase/methylesterase_inhib"/>
</dbReference>
<dbReference type="Gene3D" id="1.20.140.40">
    <property type="entry name" value="Invertase/pectin methylesterase inhibitor family protein"/>
    <property type="match status" value="1"/>
</dbReference>
<comment type="caution">
    <text evidence="2">The sequence shown here is derived from an EMBL/GenBank/DDBJ whole genome shotgun (WGS) entry which is preliminary data.</text>
</comment>
<sequence>MANGQQISFPLAFVAVAMILLAGQAAAVVKRDLHTQSTGGVLSDPNLEASLKDMIGASERAKEKVLVVGNSQMVKDCNRTYGEAIEHLNKAMGLLQGGIKTPQGFLEFEAVVKEAMKDYEECDRVYATATRPSPFVINDTYLKSLGSKCNNIADKDAHQT</sequence>
<organism evidence="2 3">
    <name type="scientific">Hibiscus sabdariffa</name>
    <name type="common">roselle</name>
    <dbReference type="NCBI Taxonomy" id="183260"/>
    <lineage>
        <taxon>Eukaryota</taxon>
        <taxon>Viridiplantae</taxon>
        <taxon>Streptophyta</taxon>
        <taxon>Embryophyta</taxon>
        <taxon>Tracheophyta</taxon>
        <taxon>Spermatophyta</taxon>
        <taxon>Magnoliopsida</taxon>
        <taxon>eudicotyledons</taxon>
        <taxon>Gunneridae</taxon>
        <taxon>Pentapetalae</taxon>
        <taxon>rosids</taxon>
        <taxon>malvids</taxon>
        <taxon>Malvales</taxon>
        <taxon>Malvaceae</taxon>
        <taxon>Malvoideae</taxon>
        <taxon>Hibiscus</taxon>
    </lineage>
</organism>
<feature type="signal peptide" evidence="1">
    <location>
        <begin position="1"/>
        <end position="27"/>
    </location>
</feature>
<feature type="chain" id="PRO_5045674309" description="Pectinesterase inhibitor domain-containing protein" evidence="1">
    <location>
        <begin position="28"/>
        <end position="160"/>
    </location>
</feature>
<evidence type="ECO:0000256" key="1">
    <source>
        <dbReference type="SAM" id="SignalP"/>
    </source>
</evidence>
<dbReference type="EMBL" id="JBBPBM010000045">
    <property type="protein sequence ID" value="KAK8522506.1"/>
    <property type="molecule type" value="Genomic_DNA"/>
</dbReference>
<keyword evidence="1" id="KW-0732">Signal</keyword>
<gene>
    <name evidence="2" type="ORF">V6N12_056214</name>
</gene>
<evidence type="ECO:0008006" key="4">
    <source>
        <dbReference type="Google" id="ProtNLM"/>
    </source>
</evidence>
<evidence type="ECO:0000313" key="3">
    <source>
        <dbReference type="Proteomes" id="UP001472677"/>
    </source>
</evidence>